<dbReference type="Pfam" id="PF12307">
    <property type="entry name" value="DUF3631"/>
    <property type="match status" value="1"/>
</dbReference>
<dbReference type="KEGG" id="nwr:E3U44_07270"/>
<feature type="compositionally biased region" description="Basic and acidic residues" evidence="1">
    <location>
        <begin position="507"/>
        <end position="516"/>
    </location>
</feature>
<dbReference type="Proteomes" id="UP000294325">
    <property type="component" value="Chromosome"/>
</dbReference>
<feature type="domain" description="DUF3631" evidence="2">
    <location>
        <begin position="302"/>
        <end position="481"/>
    </location>
</feature>
<keyword evidence="4" id="KW-1185">Reference proteome</keyword>
<accession>A0A4P7C0I0</accession>
<dbReference type="OrthoDB" id="5959484at2"/>
<evidence type="ECO:0000313" key="3">
    <source>
        <dbReference type="EMBL" id="QBQ54332.1"/>
    </source>
</evidence>
<sequence>MPLRKARGHGMQSSSKKLKGGKCSHKADAIPTDFNGLHQLEGLEEVKRQLPESTSFSNNSRVTDGTEILEQAVTRLAALKPLEYEQVREVEAQRFSVRVVALDKEVERVRRELGGKEEGPHLGREITFDEPEPWPEPVNGNGLLNEVKAVFNGYLVLPPMASSILAAWTVHTYLINAAHATPYLHISSPQPQCGKSTLLDLLEALVYRSFKFASASPSAIFRVIEEHHPTLLIDEADSFLKENEDLRGILNDGYKPNGSVLRTVSINNEHQVRAFSTWGAKAIAGIGNLPTTIADRSIEITLKRKLPTEKTKRLRLRTIGKELLPLRRRIVRWVEDNKEAIAKAEPLIPDELSNRREEVWETLFAIADCAGGDWPKVMRQIAGQQNTSSGDQPAELQLLADILSVFEDKQIDRIFSNELVDALIEMEDRPWGEWRRGKPITSNLLSKLLKPFKIKAKQVWISPKNRNGYLKTDFDDAYIRYVGFQRSRTLKAPSGKNYSHFQNSRGNEARESHKPPESALDEGSRVLEFQSPEFEGKSK</sequence>
<protein>
    <submittedName>
        <fullName evidence="3">DUF3631 domain-containing protein</fullName>
    </submittedName>
</protein>
<reference evidence="3 4" key="1">
    <citation type="submission" date="2019-03" db="EMBL/GenBank/DDBJ databases">
        <title>The genome sequence of Nitrosococcus wardiae strain D1FHST reveals the archetypal metabolic capacity of ammonia-oxidizing Gammaproteobacteria.</title>
        <authorList>
            <person name="Wang L."/>
            <person name="Lim C.K."/>
            <person name="Hanson T.E."/>
            <person name="Dang H."/>
            <person name="Klotz M.G."/>
        </authorList>
    </citation>
    <scope>NUCLEOTIDE SEQUENCE [LARGE SCALE GENOMIC DNA]</scope>
    <source>
        <strain evidence="3 4">D1FHS</strain>
    </source>
</reference>
<feature type="compositionally biased region" description="Polar residues" evidence="1">
    <location>
        <begin position="496"/>
        <end position="506"/>
    </location>
</feature>
<evidence type="ECO:0000313" key="4">
    <source>
        <dbReference type="Proteomes" id="UP000294325"/>
    </source>
</evidence>
<evidence type="ECO:0000259" key="2">
    <source>
        <dbReference type="Pfam" id="PF12307"/>
    </source>
</evidence>
<proteinExistence type="predicted"/>
<feature type="region of interest" description="Disordered" evidence="1">
    <location>
        <begin position="493"/>
        <end position="539"/>
    </location>
</feature>
<dbReference type="AlphaFoldDB" id="A0A4P7C0I0"/>
<feature type="region of interest" description="Disordered" evidence="1">
    <location>
        <begin position="1"/>
        <end position="27"/>
    </location>
</feature>
<evidence type="ECO:0000256" key="1">
    <source>
        <dbReference type="SAM" id="MobiDB-lite"/>
    </source>
</evidence>
<dbReference type="InterPro" id="IPR022081">
    <property type="entry name" value="DUF3631"/>
</dbReference>
<organism evidence="3 4">
    <name type="scientific">Nitrosococcus wardiae</name>
    <dbReference type="NCBI Taxonomy" id="1814290"/>
    <lineage>
        <taxon>Bacteria</taxon>
        <taxon>Pseudomonadati</taxon>
        <taxon>Pseudomonadota</taxon>
        <taxon>Gammaproteobacteria</taxon>
        <taxon>Chromatiales</taxon>
        <taxon>Chromatiaceae</taxon>
        <taxon>Nitrosococcus</taxon>
    </lineage>
</organism>
<dbReference type="EMBL" id="CP038033">
    <property type="protein sequence ID" value="QBQ54332.1"/>
    <property type="molecule type" value="Genomic_DNA"/>
</dbReference>
<name>A0A4P7C0I0_9GAMM</name>
<gene>
    <name evidence="3" type="ORF">E3U44_07270</name>
</gene>